<reference evidence="2 3" key="1">
    <citation type="journal article" date="2015" name="Microbiome">
        <title>Genomic resolution of linkages in carbon, nitrogen, and sulfur cycling among widespread estuary sediment bacteria.</title>
        <authorList>
            <person name="Baker B.J."/>
            <person name="Lazar C.S."/>
            <person name="Teske A.P."/>
            <person name="Dick G.J."/>
        </authorList>
    </citation>
    <scope>NUCLEOTIDE SEQUENCE [LARGE SCALE GENOMIC DNA]</scope>
    <source>
        <strain evidence="2">DG_54_3</strain>
    </source>
</reference>
<dbReference type="Pfam" id="PF00404">
    <property type="entry name" value="Dockerin_1"/>
    <property type="match status" value="1"/>
</dbReference>
<dbReference type="InterPro" id="IPR016134">
    <property type="entry name" value="Dockerin_dom"/>
</dbReference>
<gene>
    <name evidence="2" type="ORF">AMJ44_10375</name>
</gene>
<dbReference type="Proteomes" id="UP000051861">
    <property type="component" value="Unassembled WGS sequence"/>
</dbReference>
<name>A0A0S7XSF9_UNCSA</name>
<dbReference type="SUPFAM" id="SSF63446">
    <property type="entry name" value="Type I dockerin domain"/>
    <property type="match status" value="1"/>
</dbReference>
<dbReference type="GO" id="GO:0000272">
    <property type="term" value="P:polysaccharide catabolic process"/>
    <property type="evidence" value="ECO:0007669"/>
    <property type="project" value="InterPro"/>
</dbReference>
<dbReference type="InterPro" id="IPR036439">
    <property type="entry name" value="Dockerin_dom_sf"/>
</dbReference>
<dbReference type="PROSITE" id="PS51766">
    <property type="entry name" value="DOCKERIN"/>
    <property type="match status" value="1"/>
</dbReference>
<dbReference type="Gene3D" id="1.10.1330.10">
    <property type="entry name" value="Dockerin domain"/>
    <property type="match status" value="1"/>
</dbReference>
<dbReference type="EMBL" id="LIZX01000121">
    <property type="protein sequence ID" value="KPJ65376.1"/>
    <property type="molecule type" value="Genomic_DNA"/>
</dbReference>
<accession>A0A0S7XSF9</accession>
<evidence type="ECO:0000313" key="2">
    <source>
        <dbReference type="EMBL" id="KPJ65376.1"/>
    </source>
</evidence>
<dbReference type="GO" id="GO:0004553">
    <property type="term" value="F:hydrolase activity, hydrolyzing O-glycosyl compounds"/>
    <property type="evidence" value="ECO:0007669"/>
    <property type="project" value="InterPro"/>
</dbReference>
<evidence type="ECO:0000259" key="1">
    <source>
        <dbReference type="PROSITE" id="PS51766"/>
    </source>
</evidence>
<organism evidence="2 3">
    <name type="scientific">candidate division WOR-1 bacterium DG_54_3</name>
    <dbReference type="NCBI Taxonomy" id="1703775"/>
    <lineage>
        <taxon>Bacteria</taxon>
        <taxon>Bacillati</taxon>
        <taxon>Saganbacteria</taxon>
    </lineage>
</organism>
<dbReference type="CDD" id="cd14256">
    <property type="entry name" value="Dockerin_I"/>
    <property type="match status" value="1"/>
</dbReference>
<dbReference type="PROSITE" id="PS00018">
    <property type="entry name" value="EF_HAND_1"/>
    <property type="match status" value="1"/>
</dbReference>
<evidence type="ECO:0000313" key="3">
    <source>
        <dbReference type="Proteomes" id="UP000051861"/>
    </source>
</evidence>
<proteinExistence type="predicted"/>
<dbReference type="AlphaFoldDB" id="A0A0S7XSF9"/>
<dbReference type="InterPro" id="IPR002105">
    <property type="entry name" value="Dockerin_1_rpt"/>
</dbReference>
<dbReference type="InterPro" id="IPR018247">
    <property type="entry name" value="EF_Hand_1_Ca_BS"/>
</dbReference>
<comment type="caution">
    <text evidence="2">The sequence shown here is derived from an EMBL/GenBank/DDBJ whole genome shotgun (WGS) entry which is preliminary data.</text>
</comment>
<protein>
    <recommendedName>
        <fullName evidence="1">Dockerin domain-containing protein</fullName>
    </recommendedName>
</protein>
<sequence length="184" mass="20183">MKKVNLGMSFLVAVVFFVVVMVHAQSNKELQPKKVNQKAVSVQSKDKPEPVNIPERSVLKGSHQGYKMVVDVLGELSGEYEWDTQKIPVKSAEQPSAIWISKSDNYILEAGFVHVSYVMLVDATADGIINSADAVYLINYLFKNGPEPDPMEAGDANCDGIINSADVVYLTNYLFKGGPPPGYE</sequence>
<feature type="domain" description="Dockerin" evidence="1">
    <location>
        <begin position="116"/>
        <end position="181"/>
    </location>
</feature>